<proteinExistence type="predicted"/>
<organism evidence="1 2">
    <name type="scientific">Peronosclerospora sorghi</name>
    <dbReference type="NCBI Taxonomy" id="230839"/>
    <lineage>
        <taxon>Eukaryota</taxon>
        <taxon>Sar</taxon>
        <taxon>Stramenopiles</taxon>
        <taxon>Oomycota</taxon>
        <taxon>Peronosporomycetes</taxon>
        <taxon>Peronosporales</taxon>
        <taxon>Peronosporaceae</taxon>
        <taxon>Peronosclerospora</taxon>
    </lineage>
</organism>
<comment type="caution">
    <text evidence="1">The sequence shown here is derived from an EMBL/GenBank/DDBJ whole genome shotgun (WGS) entry which is preliminary data.</text>
</comment>
<dbReference type="Proteomes" id="UP001163321">
    <property type="component" value="Chromosome 6"/>
</dbReference>
<reference evidence="1 2" key="1">
    <citation type="journal article" date="2022" name="bioRxiv">
        <title>The genome of the oomycete Peronosclerospora sorghi, a cosmopolitan pathogen of maize and sorghum, is inflated with dispersed pseudogenes.</title>
        <authorList>
            <person name="Fletcher K."/>
            <person name="Martin F."/>
            <person name="Isakeit T."/>
            <person name="Cavanaugh K."/>
            <person name="Magill C."/>
            <person name="Michelmore R."/>
        </authorList>
    </citation>
    <scope>NUCLEOTIDE SEQUENCE [LARGE SCALE GENOMIC DNA]</scope>
    <source>
        <strain evidence="1">P6</strain>
    </source>
</reference>
<name>A0ACC0VV16_9STRA</name>
<gene>
    <name evidence="1" type="ORF">PsorP6_010537</name>
</gene>
<evidence type="ECO:0000313" key="1">
    <source>
        <dbReference type="EMBL" id="KAI9910185.1"/>
    </source>
</evidence>
<accession>A0ACC0VV16</accession>
<keyword evidence="2" id="KW-1185">Reference proteome</keyword>
<evidence type="ECO:0000313" key="2">
    <source>
        <dbReference type="Proteomes" id="UP001163321"/>
    </source>
</evidence>
<dbReference type="EMBL" id="CM047585">
    <property type="protein sequence ID" value="KAI9910185.1"/>
    <property type="molecule type" value="Genomic_DNA"/>
</dbReference>
<protein>
    <submittedName>
        <fullName evidence="1">Uncharacterized protein</fullName>
    </submittedName>
</protein>
<sequence>MEPNGGNSEAICLAQASDWKSLQRLLNRDPALEKERGDHAMLPIHWAYTVRRVPLSLIVKLVQIRAYPEAVTERTPDGVSVLEMAQDLGVDTERFKVLYRAYERGRASEKRDVDVRERRSGRRAHMRREWTRRRGSV</sequence>